<dbReference type="SMART" id="SM00347">
    <property type="entry name" value="HTH_MARR"/>
    <property type="match status" value="1"/>
</dbReference>
<dbReference type="InterPro" id="IPR055166">
    <property type="entry name" value="Transc_reg_Sar_Rot_HTH"/>
</dbReference>
<name>M1ZGD3_9FIRM</name>
<dbReference type="PANTHER" id="PTHR33164:SF43">
    <property type="entry name" value="HTH-TYPE TRANSCRIPTIONAL REPRESSOR YETL"/>
    <property type="match status" value="1"/>
</dbReference>
<dbReference type="PROSITE" id="PS50995">
    <property type="entry name" value="HTH_MARR_2"/>
    <property type="match status" value="1"/>
</dbReference>
<keyword evidence="8" id="KW-1185">Reference proteome</keyword>
<dbReference type="InterPro" id="IPR036390">
    <property type="entry name" value="WH_DNA-bd_sf"/>
</dbReference>
<dbReference type="Proteomes" id="UP000245423">
    <property type="component" value="Chromosome 1"/>
</dbReference>
<dbReference type="GO" id="GO:0003700">
    <property type="term" value="F:DNA-binding transcription factor activity"/>
    <property type="evidence" value="ECO:0007669"/>
    <property type="project" value="InterPro"/>
</dbReference>
<dbReference type="Gene3D" id="1.10.10.10">
    <property type="entry name" value="Winged helix-like DNA-binding domain superfamily/Winged helix DNA-binding domain"/>
    <property type="match status" value="1"/>
</dbReference>
<dbReference type="InterPro" id="IPR023187">
    <property type="entry name" value="Tscrpt_reg_MarR-type_CS"/>
</dbReference>
<keyword evidence="2" id="KW-0843">Virulence</keyword>
<gene>
    <name evidence="7" type="ORF">CUESP1_2290</name>
</gene>
<reference evidence="7 8" key="1">
    <citation type="submission" date="2016-11" db="EMBL/GenBank/DDBJ databases">
        <authorList>
            <person name="Manzoor S."/>
        </authorList>
    </citation>
    <scope>NUCLEOTIDE SEQUENCE [LARGE SCALE GENOMIC DNA]</scope>
    <source>
        <strain evidence="7">Clostridium ultunense strain Esp</strain>
    </source>
</reference>
<feature type="domain" description="HTH marR-type" evidence="6">
    <location>
        <begin position="1"/>
        <end position="141"/>
    </location>
</feature>
<evidence type="ECO:0000256" key="3">
    <source>
        <dbReference type="ARBA" id="ARBA00023125"/>
    </source>
</evidence>
<dbReference type="EMBL" id="LT669839">
    <property type="protein sequence ID" value="SHD77644.1"/>
    <property type="molecule type" value="Genomic_DNA"/>
</dbReference>
<proteinExistence type="predicted"/>
<sequence>MELQKASETISDYIRECSNIIHTKGHQIAQEYGLTYDQYHLLIYLSFSEKPPTINEISKKFNRAQNTISEKISRLEEKELVSRVDDPKDRRVTRVIITERGLDLIHTIRQERSNRVTYIALEKMEKDEIENLLTNLSILYNNLKKED</sequence>
<dbReference type="InterPro" id="IPR036388">
    <property type="entry name" value="WH-like_DNA-bd_sf"/>
</dbReference>
<dbReference type="PROSITE" id="PS01117">
    <property type="entry name" value="HTH_MARR_1"/>
    <property type="match status" value="1"/>
</dbReference>
<evidence type="ECO:0000256" key="1">
    <source>
        <dbReference type="ARBA" id="ARBA00023015"/>
    </source>
</evidence>
<dbReference type="SUPFAM" id="SSF46785">
    <property type="entry name" value="Winged helix' DNA-binding domain"/>
    <property type="match status" value="1"/>
</dbReference>
<organism evidence="7 8">
    <name type="scientific">[Clostridium] ultunense Esp</name>
    <dbReference type="NCBI Taxonomy" id="1288971"/>
    <lineage>
        <taxon>Bacteria</taxon>
        <taxon>Bacillati</taxon>
        <taxon>Bacillota</taxon>
        <taxon>Tissierellia</taxon>
        <taxon>Tissierellales</taxon>
        <taxon>Tepidimicrobiaceae</taxon>
        <taxon>Schnuerera</taxon>
    </lineage>
</organism>
<protein>
    <recommendedName>
        <fullName evidence="5">HTH-type transcriptional regulator MgrA</fullName>
    </recommendedName>
</protein>
<evidence type="ECO:0000313" key="8">
    <source>
        <dbReference type="Proteomes" id="UP000245423"/>
    </source>
</evidence>
<dbReference type="GO" id="GO:0006950">
    <property type="term" value="P:response to stress"/>
    <property type="evidence" value="ECO:0007669"/>
    <property type="project" value="TreeGrafter"/>
</dbReference>
<dbReference type="RefSeq" id="WP_005588199.1">
    <property type="nucleotide sequence ID" value="NZ_LT669839.1"/>
</dbReference>
<evidence type="ECO:0000256" key="5">
    <source>
        <dbReference type="ARBA" id="ARBA00040307"/>
    </source>
</evidence>
<keyword evidence="4" id="KW-0804">Transcription</keyword>
<keyword evidence="1" id="KW-0805">Transcription regulation</keyword>
<dbReference type="InterPro" id="IPR039422">
    <property type="entry name" value="MarR/SlyA-like"/>
</dbReference>
<evidence type="ECO:0000259" key="6">
    <source>
        <dbReference type="PROSITE" id="PS50995"/>
    </source>
</evidence>
<dbReference type="PANTHER" id="PTHR33164">
    <property type="entry name" value="TRANSCRIPTIONAL REGULATOR, MARR FAMILY"/>
    <property type="match status" value="1"/>
</dbReference>
<dbReference type="OrthoDB" id="1706997at2"/>
<keyword evidence="3" id="KW-0238">DNA-binding</keyword>
<dbReference type="GO" id="GO:0003677">
    <property type="term" value="F:DNA binding"/>
    <property type="evidence" value="ECO:0007669"/>
    <property type="project" value="UniProtKB-KW"/>
</dbReference>
<dbReference type="AlphaFoldDB" id="M1ZGD3"/>
<evidence type="ECO:0000256" key="2">
    <source>
        <dbReference type="ARBA" id="ARBA00023026"/>
    </source>
</evidence>
<dbReference type="InterPro" id="IPR000835">
    <property type="entry name" value="HTH_MarR-typ"/>
</dbReference>
<evidence type="ECO:0000256" key="4">
    <source>
        <dbReference type="ARBA" id="ARBA00023163"/>
    </source>
</evidence>
<dbReference type="Pfam" id="PF22381">
    <property type="entry name" value="Staph_reg_Sar_Rot"/>
    <property type="match status" value="1"/>
</dbReference>
<accession>M1ZGD3</accession>
<dbReference type="HOGENOM" id="CLU_1774916_0_0_9"/>
<evidence type="ECO:0000313" key="7">
    <source>
        <dbReference type="EMBL" id="SHD77644.1"/>
    </source>
</evidence>